<gene>
    <name evidence="1" type="ORF">AN477_22555</name>
</gene>
<evidence type="ECO:0008006" key="3">
    <source>
        <dbReference type="Google" id="ProtNLM"/>
    </source>
</evidence>
<dbReference type="STRING" id="471514.AN477_22555"/>
<sequence>MLRGIVCTTPWKETKAQRDLADDLSRWFDCPVVRRNDRSILAVCTDEGVETVVVADGVPKVYRKRAPDAPIFFHPGMAFLRIQGMLRGETDRLVRAAGIEPGMTVLDATLGGGTDTLTLAHAVGAGGQVISCEVEPVLFNLFRYAKAHGFAPYSELAGLAERIELVGMHHLDWLRGMPDDSADVVYFDPMFRTESLGRSAGMDALRMFTHPDPLSMEAMSEAKRVARQSVIVKERPMSREFRRLGLTVDKPRAKLAYGVWWKGGSW</sequence>
<name>A0A0N8PMW8_9BACL</name>
<comment type="caution">
    <text evidence="1">The sequence shown here is derived from an EMBL/GenBank/DDBJ whole genome shotgun (WGS) entry which is preliminary data.</text>
</comment>
<reference evidence="1 2" key="1">
    <citation type="submission" date="2015-09" db="EMBL/GenBank/DDBJ databases">
        <title>Draft genome sequence of Alicyclobacillus ferrooxydans DSM 22381.</title>
        <authorList>
            <person name="Hemp J."/>
        </authorList>
    </citation>
    <scope>NUCLEOTIDE SEQUENCE [LARGE SCALE GENOMIC DNA]</scope>
    <source>
        <strain evidence="1 2">TC-34</strain>
    </source>
</reference>
<dbReference type="Gene3D" id="3.40.50.150">
    <property type="entry name" value="Vaccinia Virus protein VP39"/>
    <property type="match status" value="1"/>
</dbReference>
<dbReference type="EMBL" id="LJCO01000103">
    <property type="protein sequence ID" value="KPV39885.1"/>
    <property type="molecule type" value="Genomic_DNA"/>
</dbReference>
<proteinExistence type="predicted"/>
<dbReference type="SUPFAM" id="SSF53335">
    <property type="entry name" value="S-adenosyl-L-methionine-dependent methyltransferases"/>
    <property type="match status" value="1"/>
</dbReference>
<dbReference type="PANTHER" id="PTHR36112:SF1">
    <property type="entry name" value="RIBOSOMAL RNA SMALL SUBUNIT METHYLTRANSFERASE J"/>
    <property type="match status" value="1"/>
</dbReference>
<evidence type="ECO:0000313" key="2">
    <source>
        <dbReference type="Proteomes" id="UP000050482"/>
    </source>
</evidence>
<evidence type="ECO:0000313" key="1">
    <source>
        <dbReference type="EMBL" id="KPV39885.1"/>
    </source>
</evidence>
<dbReference type="PATRIC" id="fig|471514.4.peg.1324"/>
<organism evidence="1 2">
    <name type="scientific">Alicyclobacillus ferrooxydans</name>
    <dbReference type="NCBI Taxonomy" id="471514"/>
    <lineage>
        <taxon>Bacteria</taxon>
        <taxon>Bacillati</taxon>
        <taxon>Bacillota</taxon>
        <taxon>Bacilli</taxon>
        <taxon>Bacillales</taxon>
        <taxon>Alicyclobacillaceae</taxon>
        <taxon>Alicyclobacillus</taxon>
    </lineage>
</organism>
<accession>A0A0N8PMW8</accession>
<dbReference type="PANTHER" id="PTHR36112">
    <property type="entry name" value="RIBOSOMAL RNA SMALL SUBUNIT METHYLTRANSFERASE J"/>
    <property type="match status" value="1"/>
</dbReference>
<dbReference type="AlphaFoldDB" id="A0A0N8PMW8"/>
<dbReference type="Pfam" id="PF04445">
    <property type="entry name" value="SAM_MT"/>
    <property type="match status" value="1"/>
</dbReference>
<keyword evidence="2" id="KW-1185">Reference proteome</keyword>
<protein>
    <recommendedName>
        <fullName evidence="3">SAM-dependent methyltransferase</fullName>
    </recommendedName>
</protein>
<dbReference type="GO" id="GO:0008990">
    <property type="term" value="F:rRNA (guanine-N2-)-methyltransferase activity"/>
    <property type="evidence" value="ECO:0007669"/>
    <property type="project" value="InterPro"/>
</dbReference>
<dbReference type="InterPro" id="IPR007536">
    <property type="entry name" value="16SrRNA_methylTrfase_J"/>
</dbReference>
<dbReference type="InterPro" id="IPR029063">
    <property type="entry name" value="SAM-dependent_MTases_sf"/>
</dbReference>
<dbReference type="CDD" id="cd02440">
    <property type="entry name" value="AdoMet_MTases"/>
    <property type="match status" value="1"/>
</dbReference>
<dbReference type="Proteomes" id="UP000050482">
    <property type="component" value="Unassembled WGS sequence"/>
</dbReference>